<evidence type="ECO:0000313" key="3">
    <source>
        <dbReference type="EMBL" id="EDM73817.1"/>
    </source>
</evidence>
<feature type="domain" description="GIY-YIG" evidence="2">
    <location>
        <begin position="18"/>
        <end position="95"/>
    </location>
</feature>
<feature type="non-terminal residue" evidence="3">
    <location>
        <position position="95"/>
    </location>
</feature>
<evidence type="ECO:0000259" key="2">
    <source>
        <dbReference type="PROSITE" id="PS50164"/>
    </source>
</evidence>
<dbReference type="InterPro" id="IPR035901">
    <property type="entry name" value="GIY-YIG_endonuc_sf"/>
</dbReference>
<dbReference type="STRING" id="391625.PPSIR1_34657"/>
<feature type="region of interest" description="Disordered" evidence="1">
    <location>
        <begin position="76"/>
        <end position="95"/>
    </location>
</feature>
<dbReference type="SUPFAM" id="SSF82771">
    <property type="entry name" value="GIY-YIG endonuclease"/>
    <property type="match status" value="1"/>
</dbReference>
<keyword evidence="4" id="KW-1185">Reference proteome</keyword>
<accession>A6GJZ6</accession>
<dbReference type="AlphaFoldDB" id="A6GJZ6"/>
<reference evidence="3 4" key="1">
    <citation type="submission" date="2007-06" db="EMBL/GenBank/DDBJ databases">
        <authorList>
            <person name="Shimkets L."/>
            <person name="Ferriera S."/>
            <person name="Johnson J."/>
            <person name="Kravitz S."/>
            <person name="Beeson K."/>
            <person name="Sutton G."/>
            <person name="Rogers Y.-H."/>
            <person name="Friedman R."/>
            <person name="Frazier M."/>
            <person name="Venter J.C."/>
        </authorList>
    </citation>
    <scope>NUCLEOTIDE SEQUENCE [LARGE SCALE GENOMIC DNA]</scope>
    <source>
        <strain evidence="3 4">SIR-1</strain>
    </source>
</reference>
<comment type="caution">
    <text evidence="3">The sequence shown here is derived from an EMBL/GenBank/DDBJ whole genome shotgun (WGS) entry which is preliminary data.</text>
</comment>
<dbReference type="Proteomes" id="UP000005801">
    <property type="component" value="Unassembled WGS sequence"/>
</dbReference>
<dbReference type="PROSITE" id="PS50164">
    <property type="entry name" value="GIY_YIG"/>
    <property type="match status" value="1"/>
</dbReference>
<dbReference type="InterPro" id="IPR000305">
    <property type="entry name" value="GIY-YIG_endonuc"/>
</dbReference>
<dbReference type="InterPro" id="IPR050381">
    <property type="entry name" value="SLX1_endonuclease"/>
</dbReference>
<protein>
    <submittedName>
        <fullName evidence="3">Excinuclease ABC, C subunit-like protein</fullName>
    </submittedName>
</protein>
<evidence type="ECO:0000256" key="1">
    <source>
        <dbReference type="SAM" id="MobiDB-lite"/>
    </source>
</evidence>
<dbReference type="PANTHER" id="PTHR20208">
    <property type="entry name" value="STRUCTURE-SPECIFIC ENDONUCLEASE SUBUNIT SLX1"/>
    <property type="match status" value="1"/>
</dbReference>
<name>A6GJZ6_9BACT</name>
<dbReference type="Gene3D" id="3.40.1440.10">
    <property type="entry name" value="GIY-YIG endonuclease"/>
    <property type="match status" value="1"/>
</dbReference>
<sequence length="95" mass="10686">MTEAEVEDELEPEDEVEANWWLYLLRSASGRSYVGITVDLERRLAQHNGELPGGAKSTRGGRPWAFARTWGPFEHGQGRALRVRPQAPARRSSNP</sequence>
<dbReference type="RefSeq" id="WP_006977032.1">
    <property type="nucleotide sequence ID" value="NZ_ABCS01000173.1"/>
</dbReference>
<proteinExistence type="predicted"/>
<dbReference type="Pfam" id="PF01541">
    <property type="entry name" value="GIY-YIG"/>
    <property type="match status" value="1"/>
</dbReference>
<organism evidence="3 4">
    <name type="scientific">Plesiocystis pacifica SIR-1</name>
    <dbReference type="NCBI Taxonomy" id="391625"/>
    <lineage>
        <taxon>Bacteria</taxon>
        <taxon>Pseudomonadati</taxon>
        <taxon>Myxococcota</taxon>
        <taxon>Polyangia</taxon>
        <taxon>Nannocystales</taxon>
        <taxon>Nannocystaceae</taxon>
        <taxon>Plesiocystis</taxon>
    </lineage>
</organism>
<dbReference type="PANTHER" id="PTHR20208:SF13">
    <property type="entry name" value="STRUCTURE-SPECIFIC ENDONUCLEASE SUBUNIT SLX1"/>
    <property type="match status" value="1"/>
</dbReference>
<dbReference type="EMBL" id="ABCS01000173">
    <property type="protein sequence ID" value="EDM73817.1"/>
    <property type="molecule type" value="Genomic_DNA"/>
</dbReference>
<gene>
    <name evidence="3" type="ORF">PPSIR1_34657</name>
</gene>
<evidence type="ECO:0000313" key="4">
    <source>
        <dbReference type="Proteomes" id="UP000005801"/>
    </source>
</evidence>